<evidence type="ECO:0000313" key="2">
    <source>
        <dbReference type="EMBL" id="CAG7871692.1"/>
    </source>
</evidence>
<dbReference type="Proteomes" id="UP000694005">
    <property type="component" value="Chromosome A06"/>
</dbReference>
<feature type="region of interest" description="Disordered" evidence="1">
    <location>
        <begin position="1"/>
        <end position="23"/>
    </location>
</feature>
<sequence length="49" mass="5397">MARGFGRRPLLLGSTSLDGGETSRGRFDCEWTEYGFLCSGKHTNNDSRG</sequence>
<evidence type="ECO:0000256" key="1">
    <source>
        <dbReference type="SAM" id="MobiDB-lite"/>
    </source>
</evidence>
<dbReference type="AlphaFoldDB" id="A0A8D9DCZ9"/>
<dbReference type="Gramene" id="A06p39320.2_BraZ1">
    <property type="protein sequence ID" value="A06p39320.2_BraZ1.CDS.1"/>
    <property type="gene ID" value="A06g39320.2_BraZ1"/>
</dbReference>
<protein>
    <submittedName>
        <fullName evidence="2">Uncharacterized protein</fullName>
    </submittedName>
</protein>
<gene>
    <name evidence="2" type="ORF">BRAPAZ1V2_A06P39320.2</name>
</gene>
<dbReference type="EMBL" id="LS974622">
    <property type="protein sequence ID" value="CAG7871692.1"/>
    <property type="molecule type" value="Genomic_DNA"/>
</dbReference>
<name>A0A8D9DCZ9_BRACM</name>
<organism evidence="2 3">
    <name type="scientific">Brassica campestris</name>
    <name type="common">Field mustard</name>
    <dbReference type="NCBI Taxonomy" id="3711"/>
    <lineage>
        <taxon>Eukaryota</taxon>
        <taxon>Viridiplantae</taxon>
        <taxon>Streptophyta</taxon>
        <taxon>Embryophyta</taxon>
        <taxon>Tracheophyta</taxon>
        <taxon>Spermatophyta</taxon>
        <taxon>Magnoliopsida</taxon>
        <taxon>eudicotyledons</taxon>
        <taxon>Gunneridae</taxon>
        <taxon>Pentapetalae</taxon>
        <taxon>rosids</taxon>
        <taxon>malvids</taxon>
        <taxon>Brassicales</taxon>
        <taxon>Brassicaceae</taxon>
        <taxon>Brassiceae</taxon>
        <taxon>Brassica</taxon>
    </lineage>
</organism>
<reference evidence="2 3" key="1">
    <citation type="submission" date="2021-07" db="EMBL/GenBank/DDBJ databases">
        <authorList>
            <consortium name="Genoscope - CEA"/>
            <person name="William W."/>
        </authorList>
    </citation>
    <scope>NUCLEOTIDE SEQUENCE [LARGE SCALE GENOMIC DNA]</scope>
</reference>
<proteinExistence type="predicted"/>
<evidence type="ECO:0000313" key="3">
    <source>
        <dbReference type="Proteomes" id="UP000694005"/>
    </source>
</evidence>
<accession>A0A8D9DCZ9</accession>